<keyword evidence="2" id="KW-1185">Reference proteome</keyword>
<reference evidence="1 2" key="1">
    <citation type="submission" date="2016-09" db="EMBL/GenBank/DDBJ databases">
        <title>Extensive genetic diversity and differential bi-allelic expression allows diatom success in the polar Southern Ocean.</title>
        <authorList>
            <consortium name="DOE Joint Genome Institute"/>
            <person name="Mock T."/>
            <person name="Otillar R.P."/>
            <person name="Strauss J."/>
            <person name="Dupont C."/>
            <person name="Frickenhaus S."/>
            <person name="Maumus F."/>
            <person name="Mcmullan M."/>
            <person name="Sanges R."/>
            <person name="Schmutz J."/>
            <person name="Toseland A."/>
            <person name="Valas R."/>
            <person name="Veluchamy A."/>
            <person name="Ward B.J."/>
            <person name="Allen A."/>
            <person name="Barry K."/>
            <person name="Falciatore A."/>
            <person name="Ferrante M."/>
            <person name="Fortunato A.E."/>
            <person name="Gloeckner G."/>
            <person name="Gruber A."/>
            <person name="Hipkin R."/>
            <person name="Janech M."/>
            <person name="Kroth P."/>
            <person name="Leese F."/>
            <person name="Lindquist E."/>
            <person name="Lyon B.R."/>
            <person name="Martin J."/>
            <person name="Mayer C."/>
            <person name="Parker M."/>
            <person name="Quesneville H."/>
            <person name="Raymond J."/>
            <person name="Uhlig C."/>
            <person name="Valentin K.U."/>
            <person name="Worden A.Z."/>
            <person name="Armbrust E.V."/>
            <person name="Bowler C."/>
            <person name="Green B."/>
            <person name="Moulton V."/>
            <person name="Van Oosterhout C."/>
            <person name="Grigoriev I."/>
        </authorList>
    </citation>
    <scope>NUCLEOTIDE SEQUENCE [LARGE SCALE GENOMIC DNA]</scope>
    <source>
        <strain evidence="1 2">CCMP1102</strain>
    </source>
</reference>
<evidence type="ECO:0008006" key="3">
    <source>
        <dbReference type="Google" id="ProtNLM"/>
    </source>
</evidence>
<proteinExistence type="predicted"/>
<dbReference type="EMBL" id="KV784361">
    <property type="protein sequence ID" value="OEU13998.1"/>
    <property type="molecule type" value="Genomic_DNA"/>
</dbReference>
<protein>
    <recommendedName>
        <fullName evidence="3">CRAL-TRIO domain-containing protein</fullName>
    </recommendedName>
</protein>
<dbReference type="Proteomes" id="UP000095751">
    <property type="component" value="Unassembled WGS sequence"/>
</dbReference>
<evidence type="ECO:0000313" key="2">
    <source>
        <dbReference type="Proteomes" id="UP000095751"/>
    </source>
</evidence>
<name>A0A1E7F724_9STRA</name>
<accession>A0A1E7F724</accession>
<organism evidence="1 2">
    <name type="scientific">Fragilariopsis cylindrus CCMP1102</name>
    <dbReference type="NCBI Taxonomy" id="635003"/>
    <lineage>
        <taxon>Eukaryota</taxon>
        <taxon>Sar</taxon>
        <taxon>Stramenopiles</taxon>
        <taxon>Ochrophyta</taxon>
        <taxon>Bacillariophyta</taxon>
        <taxon>Bacillariophyceae</taxon>
        <taxon>Bacillariophycidae</taxon>
        <taxon>Bacillariales</taxon>
        <taxon>Bacillariaceae</taxon>
        <taxon>Fragilariopsis</taxon>
    </lineage>
</organism>
<dbReference type="InParanoid" id="A0A1E7F724"/>
<dbReference type="AlphaFoldDB" id="A0A1E7F724"/>
<gene>
    <name evidence="1" type="ORF">FRACYDRAFT_242351</name>
</gene>
<sequence>MTRWARHDRKALGEGILSDILYQNADIRYWNYLDFILVQFGPDALIRILYLNNKTINQISGGGILSGVTFPGIDFERKFLLCWDQTVELCTWRRTTQRHGVVSLASFTRGAEAFMRKEGRAILYLIKRFFKVVPMRWTAAHLCIPNEPVYHAIKSLIIFFPGLNGRRMLRVHAGTPVECDYNLRSFGIPTDDIPRTNTGSIKLKNHTTLIKVQMNMDAFLKEAGSGHGFELGIECPEIKCVLFGRYAWDHPDNIEFRGLLQDIEK</sequence>
<dbReference type="KEGG" id="fcy:FRACYDRAFT_242351"/>
<evidence type="ECO:0000313" key="1">
    <source>
        <dbReference type="EMBL" id="OEU13998.1"/>
    </source>
</evidence>
<dbReference type="OrthoDB" id="42195at2759"/>